<name>A0A1Z5K269_FISSO</name>
<dbReference type="AlphaFoldDB" id="A0A1Z5K269"/>
<comment type="caution">
    <text evidence="1">The sequence shown here is derived from an EMBL/GenBank/DDBJ whole genome shotgun (WGS) entry which is preliminary data.</text>
</comment>
<dbReference type="InParanoid" id="A0A1Z5K269"/>
<evidence type="ECO:0000313" key="1">
    <source>
        <dbReference type="EMBL" id="GAX20216.1"/>
    </source>
</evidence>
<proteinExistence type="predicted"/>
<dbReference type="EMBL" id="BDSP01000144">
    <property type="protein sequence ID" value="GAX20216.1"/>
    <property type="molecule type" value="Genomic_DNA"/>
</dbReference>
<organism evidence="1 2">
    <name type="scientific">Fistulifera solaris</name>
    <name type="common">Oleaginous diatom</name>
    <dbReference type="NCBI Taxonomy" id="1519565"/>
    <lineage>
        <taxon>Eukaryota</taxon>
        <taxon>Sar</taxon>
        <taxon>Stramenopiles</taxon>
        <taxon>Ochrophyta</taxon>
        <taxon>Bacillariophyta</taxon>
        <taxon>Bacillariophyceae</taxon>
        <taxon>Bacillariophycidae</taxon>
        <taxon>Naviculales</taxon>
        <taxon>Naviculaceae</taxon>
        <taxon>Fistulifera</taxon>
    </lineage>
</organism>
<dbReference type="Proteomes" id="UP000198406">
    <property type="component" value="Unassembled WGS sequence"/>
</dbReference>
<keyword evidence="2" id="KW-1185">Reference proteome</keyword>
<accession>A0A1Z5K269</accession>
<gene>
    <name evidence="1" type="ORF">FisN_12Hh061</name>
</gene>
<protein>
    <submittedName>
        <fullName evidence="1">Uncharacterized protein</fullName>
    </submittedName>
</protein>
<evidence type="ECO:0000313" key="2">
    <source>
        <dbReference type="Proteomes" id="UP000198406"/>
    </source>
</evidence>
<reference evidence="1 2" key="1">
    <citation type="journal article" date="2015" name="Plant Cell">
        <title>Oil accumulation by the oleaginous diatom Fistulifera solaris as revealed by the genome and transcriptome.</title>
        <authorList>
            <person name="Tanaka T."/>
            <person name="Maeda Y."/>
            <person name="Veluchamy A."/>
            <person name="Tanaka M."/>
            <person name="Abida H."/>
            <person name="Marechal E."/>
            <person name="Bowler C."/>
            <person name="Muto M."/>
            <person name="Sunaga Y."/>
            <person name="Tanaka M."/>
            <person name="Yoshino T."/>
            <person name="Taniguchi T."/>
            <person name="Fukuda Y."/>
            <person name="Nemoto M."/>
            <person name="Matsumoto M."/>
            <person name="Wong P.S."/>
            <person name="Aburatani S."/>
            <person name="Fujibuchi W."/>
        </authorList>
    </citation>
    <scope>NUCLEOTIDE SEQUENCE [LARGE SCALE GENOMIC DNA]</scope>
    <source>
        <strain evidence="1 2">JPCC DA0580</strain>
    </source>
</reference>
<sequence>MPVVVDEHGVVLPTYKFRKLPTIQDIEQLNGLWLIWQENQTLIVTDDPAKIEGRSISYLDQQDSKEGCTSFIIDLADDERYLCFSAGSLRFTIVGTSDQAIAETATFLWELLGNIKARDISCRSCVEFNFGVFSLEQLAVLFRTHQNAQVALDVSTISPMQSEFIAQLPYPISLYLQESFDSFSDGGNAFVESLLRRDSSFGSLKLWSVLESQSDTFQRLLEEKAIETVELRVGTPSQIRQLLTASVKCIRILCEGDDLWKVDWSSVDIIPKELSLDLDLVDEEDHTDSLCSFLRRLAGMGDFVKLGFTFWFPQVPSRAVDELIHVVAANQGLKELHLSFVLRKRGTKHQDVFTTIGRHESLRCLKIDEYPHRT</sequence>